<reference evidence="2" key="1">
    <citation type="submission" date="2016-10" db="EMBL/GenBank/DDBJ databases">
        <authorList>
            <person name="Varghese N."/>
            <person name="Submissions S."/>
        </authorList>
    </citation>
    <scope>NUCLEOTIDE SEQUENCE [LARGE SCALE GENOMIC DNA]</scope>
    <source>
        <strain evidence="2">GAS232</strain>
    </source>
</reference>
<proteinExistence type="predicted"/>
<dbReference type="AlphaFoldDB" id="A0A1G7MJV9"/>
<dbReference type="Gene3D" id="3.20.20.80">
    <property type="entry name" value="Glycosidases"/>
    <property type="match status" value="1"/>
</dbReference>
<dbReference type="EMBL" id="LT629690">
    <property type="protein sequence ID" value="SDF61439.1"/>
    <property type="molecule type" value="Genomic_DNA"/>
</dbReference>
<evidence type="ECO:0008006" key="3">
    <source>
        <dbReference type="Google" id="ProtNLM"/>
    </source>
</evidence>
<sequence>MVSRREFVVGSLLVATGARAQQLAHAGWRGNGITPEVWWLHASMIRCAKDVTFADAAKMLDSMSDVGADSILLPDLEPTAKQPFAERFGTEEELDALLREMSARRMHLLLHIPLQRAASNAGEVRFWMSRGVAGIDLGTLGAGDMDAARQLRASLDHYPGHRILLARTAGQEAQAVTSAARRRGAASGDPITLHILSPQDTESGIRHPGEVNAVEIPAMPVGDEKADAAAAANFPAAVPYVRSLFPLLLASGSPILDSRLLTSDMARKSVQQVLAFRNTHAVVRDGSVVVLTTAQPSLRVWILRSKGGRGSLLLAANDGTTPANLLLTSALASNGFRNVYLRPLMRSDRGMGAINVEIGSLPPGSAIVAEILH</sequence>
<protein>
    <recommendedName>
        <fullName evidence="3">Glycoside hydrolase family 42 N-terminal domain-containing protein</fullName>
    </recommendedName>
</protein>
<dbReference type="Proteomes" id="UP000182427">
    <property type="component" value="Chromosome I"/>
</dbReference>
<accession>A0A1G7MJV9</accession>
<gene>
    <name evidence="1" type="ORF">SAMN05444167_2815</name>
</gene>
<name>A0A1G7MJV9_9BACT</name>
<organism evidence="1 2">
    <name type="scientific">Terriglobus roseus</name>
    <dbReference type="NCBI Taxonomy" id="392734"/>
    <lineage>
        <taxon>Bacteria</taxon>
        <taxon>Pseudomonadati</taxon>
        <taxon>Acidobacteriota</taxon>
        <taxon>Terriglobia</taxon>
        <taxon>Terriglobales</taxon>
        <taxon>Acidobacteriaceae</taxon>
        <taxon>Terriglobus</taxon>
    </lineage>
</organism>
<keyword evidence="2" id="KW-1185">Reference proteome</keyword>
<evidence type="ECO:0000313" key="1">
    <source>
        <dbReference type="EMBL" id="SDF61439.1"/>
    </source>
</evidence>
<evidence type="ECO:0000313" key="2">
    <source>
        <dbReference type="Proteomes" id="UP000182427"/>
    </source>
</evidence>